<feature type="transmembrane region" description="Helical" evidence="3">
    <location>
        <begin position="119"/>
        <end position="137"/>
    </location>
</feature>
<feature type="transmembrane region" description="Helical" evidence="3">
    <location>
        <begin position="20"/>
        <end position="42"/>
    </location>
</feature>
<feature type="domain" description="Histidine kinase" evidence="4">
    <location>
        <begin position="251"/>
        <end position="343"/>
    </location>
</feature>
<dbReference type="InterPro" id="IPR036890">
    <property type="entry name" value="HATPase_C_sf"/>
</dbReference>
<dbReference type="Proteomes" id="UP000032352">
    <property type="component" value="Chromosome"/>
</dbReference>
<comment type="catalytic activity">
    <reaction evidence="1">
        <text>ATP + protein L-histidine = ADP + protein N-phospho-L-histidine.</text>
        <dbReference type="EC" id="2.7.13.3"/>
    </reaction>
</comment>
<dbReference type="AlphaFoldDB" id="A0AAE9Z842"/>
<evidence type="ECO:0000313" key="5">
    <source>
        <dbReference type="EMBL" id="WDE08002.1"/>
    </source>
</evidence>
<dbReference type="PANTHER" id="PTHR34220">
    <property type="entry name" value="SENSOR HISTIDINE KINASE YPDA"/>
    <property type="match status" value="1"/>
</dbReference>
<organism evidence="5 6">
    <name type="scientific">Thalassomonas viridans</name>
    <dbReference type="NCBI Taxonomy" id="137584"/>
    <lineage>
        <taxon>Bacteria</taxon>
        <taxon>Pseudomonadati</taxon>
        <taxon>Pseudomonadota</taxon>
        <taxon>Gammaproteobacteria</taxon>
        <taxon>Alteromonadales</taxon>
        <taxon>Colwelliaceae</taxon>
        <taxon>Thalassomonas</taxon>
    </lineage>
</organism>
<dbReference type="EMBL" id="CP059733">
    <property type="protein sequence ID" value="WDE08002.1"/>
    <property type="molecule type" value="Genomic_DNA"/>
</dbReference>
<dbReference type="Pfam" id="PF06580">
    <property type="entry name" value="His_kinase"/>
    <property type="match status" value="1"/>
</dbReference>
<sequence>MMIADYRLSQWYSRSKILLIYVPLFNFLFFSLAMSNLGVYSLGLAMGLSLHMWSSALICLLFAKFLEVFTQIDSDSVKMFISKYCLCATVGGTTSFILLNSFDLPLVPEPLSARTPMGPVMFSYVEVLLFAALKYILQQQQQHMELNANYKEAQFRALKAQLNPHMLFNSLNLISSEIEHNPANASLLLDELSELLRGVLRSSNQLLLPLAQEIELTRHYLVIQKMRFEERLEYELNIAPDCLQVQVPGLMLQPFIENCIVHGFASKKEPGVIQVDIAQEDKCLHVTVKDNGIGFNTQGKVYGHGVGIVRDTLELLYGSRHQLEIESQPGLGTSIEIQLPVNPVNPVAGGSD</sequence>
<keyword evidence="3" id="KW-0812">Transmembrane</keyword>
<dbReference type="Gene3D" id="3.30.565.10">
    <property type="entry name" value="Histidine kinase-like ATPase, C-terminal domain"/>
    <property type="match status" value="1"/>
</dbReference>
<keyword evidence="5" id="KW-0418">Kinase</keyword>
<keyword evidence="6" id="KW-1185">Reference proteome</keyword>
<feature type="transmembrane region" description="Helical" evidence="3">
    <location>
        <begin position="48"/>
        <end position="69"/>
    </location>
</feature>
<keyword evidence="3" id="KW-1133">Transmembrane helix</keyword>
<dbReference type="GO" id="GO:0000155">
    <property type="term" value="F:phosphorelay sensor kinase activity"/>
    <property type="evidence" value="ECO:0007669"/>
    <property type="project" value="InterPro"/>
</dbReference>
<dbReference type="InterPro" id="IPR005467">
    <property type="entry name" value="His_kinase_dom"/>
</dbReference>
<accession>A0AAE9Z842</accession>
<evidence type="ECO:0000256" key="1">
    <source>
        <dbReference type="ARBA" id="ARBA00000085"/>
    </source>
</evidence>
<dbReference type="EC" id="2.7.13.3" evidence="2"/>
<dbReference type="InterPro" id="IPR003594">
    <property type="entry name" value="HATPase_dom"/>
</dbReference>
<reference evidence="5 6" key="1">
    <citation type="journal article" date="2015" name="Genome Announc.">
        <title>Draft Genome Sequences of Marine Isolates of Thalassomonas viridans and Thalassomonas actiniarum.</title>
        <authorList>
            <person name="Olonade I."/>
            <person name="van Zyl L.J."/>
            <person name="Trindade M."/>
        </authorList>
    </citation>
    <scope>NUCLEOTIDE SEQUENCE [LARGE SCALE GENOMIC DNA]</scope>
    <source>
        <strain evidence="5 6">XOM25</strain>
    </source>
</reference>
<dbReference type="InterPro" id="IPR004358">
    <property type="entry name" value="Sig_transdc_His_kin-like_C"/>
</dbReference>
<dbReference type="KEGG" id="tvd:SG34_014565"/>
<name>A0AAE9Z842_9GAMM</name>
<keyword evidence="5" id="KW-0808">Transferase</keyword>
<evidence type="ECO:0000256" key="2">
    <source>
        <dbReference type="ARBA" id="ARBA00012438"/>
    </source>
</evidence>
<dbReference type="InterPro" id="IPR010559">
    <property type="entry name" value="Sig_transdc_His_kin_internal"/>
</dbReference>
<evidence type="ECO:0000256" key="3">
    <source>
        <dbReference type="SAM" id="Phobius"/>
    </source>
</evidence>
<dbReference type="Pfam" id="PF02518">
    <property type="entry name" value="HATPase_c"/>
    <property type="match status" value="1"/>
</dbReference>
<evidence type="ECO:0000259" key="4">
    <source>
        <dbReference type="PROSITE" id="PS50109"/>
    </source>
</evidence>
<dbReference type="GO" id="GO:0016020">
    <property type="term" value="C:membrane"/>
    <property type="evidence" value="ECO:0007669"/>
    <property type="project" value="InterPro"/>
</dbReference>
<dbReference type="SUPFAM" id="SSF55874">
    <property type="entry name" value="ATPase domain of HSP90 chaperone/DNA topoisomerase II/histidine kinase"/>
    <property type="match status" value="1"/>
</dbReference>
<proteinExistence type="predicted"/>
<keyword evidence="3" id="KW-0472">Membrane</keyword>
<gene>
    <name evidence="5" type="ORF">SG34_014565</name>
</gene>
<protein>
    <recommendedName>
        <fullName evidence="2">histidine kinase</fullName>
        <ecNumber evidence="2">2.7.13.3</ecNumber>
    </recommendedName>
</protein>
<feature type="transmembrane region" description="Helical" evidence="3">
    <location>
        <begin position="81"/>
        <end position="99"/>
    </location>
</feature>
<evidence type="ECO:0000313" key="6">
    <source>
        <dbReference type="Proteomes" id="UP000032352"/>
    </source>
</evidence>
<reference evidence="5 6" key="2">
    <citation type="journal article" date="2022" name="Mar. Drugs">
        <title>Bioassay-Guided Fractionation Leads to the Detection of Cholic Acid Generated by the Rare Thalassomonas sp.</title>
        <authorList>
            <person name="Pheiffer F."/>
            <person name="Schneider Y.K."/>
            <person name="Hansen E.H."/>
            <person name="Andersen J.H."/>
            <person name="Isaksson J."/>
            <person name="Busche T."/>
            <person name="R C."/>
            <person name="Kalinowski J."/>
            <person name="Zyl L.V."/>
            <person name="Trindade M."/>
        </authorList>
    </citation>
    <scope>NUCLEOTIDE SEQUENCE [LARGE SCALE GENOMIC DNA]</scope>
    <source>
        <strain evidence="5 6">XOM25</strain>
    </source>
</reference>
<dbReference type="PRINTS" id="PR00344">
    <property type="entry name" value="BCTRLSENSOR"/>
</dbReference>
<dbReference type="InterPro" id="IPR050640">
    <property type="entry name" value="Bact_2-comp_sensor_kinase"/>
</dbReference>
<dbReference type="PROSITE" id="PS50109">
    <property type="entry name" value="HIS_KIN"/>
    <property type="match status" value="1"/>
</dbReference>
<dbReference type="PANTHER" id="PTHR34220:SF7">
    <property type="entry name" value="SENSOR HISTIDINE KINASE YPDA"/>
    <property type="match status" value="1"/>
</dbReference>